<sequence>MNKSSPAQKPLFLNDNATRKLEKREPWIFAVDAFSRQIKELFFIDNPQYASESKTDVYTSDIFKKYATKKKNAYAYVFYPWNNHLVKTVRAEDYFRLKTNRNQDLITATEQKKLARFRVAVLGMSVGSNIAFVLTQAGISREIILADFDELDTTNLNRIFGGAHQIGLNKTFLAARRIYEDNPFAKVTLLPKGVNEKNLESLLKQKKVDCLVDEIDNIPVKITIRQLAMKYKVPVLMITDNGDGIVLHIERYDLGYKKIFHNNLRYWQKKLQVFEKEKGGEKKIAGGIIMDDIVGGAHLVDPNMLASVKKVLNRKLVSWSQLGSAAMLGGVYITYALKQIILGKDKRKEVRAHINPHF</sequence>
<dbReference type="Gene3D" id="3.40.50.720">
    <property type="entry name" value="NAD(P)-binding Rossmann-like Domain"/>
    <property type="match status" value="1"/>
</dbReference>
<proteinExistence type="predicted"/>
<dbReference type="Pfam" id="PF00899">
    <property type="entry name" value="ThiF"/>
    <property type="match status" value="1"/>
</dbReference>
<gene>
    <name evidence="2" type="ORF">COU35_00790</name>
</gene>
<accession>A0A2H0TT86</accession>
<reference evidence="3" key="1">
    <citation type="submission" date="2017-09" db="EMBL/GenBank/DDBJ databases">
        <title>Depth-based differentiation of microbial function through sediment-hosted aquifers and enrichment of novel symbionts in the deep terrestrial subsurface.</title>
        <authorList>
            <person name="Probst A.J."/>
            <person name="Ladd B."/>
            <person name="Jarett J.K."/>
            <person name="Geller-Mcgrath D.E."/>
            <person name="Sieber C.M.K."/>
            <person name="Emerson J.B."/>
            <person name="Anantharaman K."/>
            <person name="Thomas B.C."/>
            <person name="Malmstrom R."/>
            <person name="Stieglmeier M."/>
            <person name="Klingl A."/>
            <person name="Woyke T."/>
            <person name="Ryan C.M."/>
            <person name="Banfield J.F."/>
        </authorList>
    </citation>
    <scope>NUCLEOTIDE SEQUENCE [LARGE SCALE GENOMIC DNA]</scope>
</reference>
<dbReference type="Proteomes" id="UP000230154">
    <property type="component" value="Unassembled WGS sequence"/>
</dbReference>
<protein>
    <recommendedName>
        <fullName evidence="1">THIF-type NAD/FAD binding fold domain-containing protein</fullName>
    </recommendedName>
</protein>
<evidence type="ECO:0000259" key="1">
    <source>
        <dbReference type="Pfam" id="PF00899"/>
    </source>
</evidence>
<dbReference type="InterPro" id="IPR035985">
    <property type="entry name" value="Ubiquitin-activating_enz"/>
</dbReference>
<dbReference type="PANTHER" id="PTHR43267:SF3">
    <property type="entry name" value="THIF PROTEIN"/>
    <property type="match status" value="1"/>
</dbReference>
<dbReference type="GO" id="GO:0008641">
    <property type="term" value="F:ubiquitin-like modifier activating enzyme activity"/>
    <property type="evidence" value="ECO:0007669"/>
    <property type="project" value="InterPro"/>
</dbReference>
<organism evidence="2 3">
    <name type="scientific">Candidatus Magasanikbacteria bacterium CG10_big_fil_rev_8_21_14_0_10_47_10</name>
    <dbReference type="NCBI Taxonomy" id="1974652"/>
    <lineage>
        <taxon>Bacteria</taxon>
        <taxon>Candidatus Magasanikiibacteriota</taxon>
    </lineage>
</organism>
<dbReference type="PANTHER" id="PTHR43267">
    <property type="entry name" value="TRNA THREONYLCARBAMOYLADENOSINE DEHYDRATASE"/>
    <property type="match status" value="1"/>
</dbReference>
<dbReference type="InterPro" id="IPR045886">
    <property type="entry name" value="ThiF/MoeB/HesA"/>
</dbReference>
<feature type="domain" description="THIF-type NAD/FAD binding fold" evidence="1">
    <location>
        <begin position="103"/>
        <end position="236"/>
    </location>
</feature>
<dbReference type="SUPFAM" id="SSF69572">
    <property type="entry name" value="Activating enzymes of the ubiquitin-like proteins"/>
    <property type="match status" value="1"/>
</dbReference>
<dbReference type="AlphaFoldDB" id="A0A2H0TT86"/>
<evidence type="ECO:0000313" key="2">
    <source>
        <dbReference type="EMBL" id="PIR74756.1"/>
    </source>
</evidence>
<dbReference type="EMBL" id="PFCB01000008">
    <property type="protein sequence ID" value="PIR74756.1"/>
    <property type="molecule type" value="Genomic_DNA"/>
</dbReference>
<evidence type="ECO:0000313" key="3">
    <source>
        <dbReference type="Proteomes" id="UP000230154"/>
    </source>
</evidence>
<dbReference type="InterPro" id="IPR000594">
    <property type="entry name" value="ThiF_NAD_FAD-bd"/>
</dbReference>
<dbReference type="GO" id="GO:0061503">
    <property type="term" value="F:tRNA threonylcarbamoyladenosine dehydratase"/>
    <property type="evidence" value="ECO:0007669"/>
    <property type="project" value="TreeGrafter"/>
</dbReference>
<name>A0A2H0TT86_9BACT</name>
<dbReference type="CDD" id="cd01483">
    <property type="entry name" value="E1_enzyme_family"/>
    <property type="match status" value="1"/>
</dbReference>
<dbReference type="GO" id="GO:0061504">
    <property type="term" value="P:cyclic threonylcarbamoyladenosine biosynthetic process"/>
    <property type="evidence" value="ECO:0007669"/>
    <property type="project" value="TreeGrafter"/>
</dbReference>
<comment type="caution">
    <text evidence="2">The sequence shown here is derived from an EMBL/GenBank/DDBJ whole genome shotgun (WGS) entry which is preliminary data.</text>
</comment>